<evidence type="ECO:0000313" key="4">
    <source>
        <dbReference type="Proteomes" id="UP001139263"/>
    </source>
</evidence>
<protein>
    <submittedName>
        <fullName evidence="3">Mersacidin decarboxylase</fullName>
        <ecNumber evidence="3">4.1.1.-</ecNumber>
    </submittedName>
</protein>
<dbReference type="GO" id="GO:0010181">
    <property type="term" value="F:FMN binding"/>
    <property type="evidence" value="ECO:0007669"/>
    <property type="project" value="TreeGrafter"/>
</dbReference>
<name>A0A9X1V652_9BACL</name>
<dbReference type="Proteomes" id="UP001139263">
    <property type="component" value="Unassembled WGS sequence"/>
</dbReference>
<dbReference type="PANTHER" id="PTHR14359:SF6">
    <property type="entry name" value="PHOSPHOPANTOTHENOYLCYSTEINE DECARBOXYLASE"/>
    <property type="match status" value="1"/>
</dbReference>
<dbReference type="InterPro" id="IPR003382">
    <property type="entry name" value="Flavoprotein"/>
</dbReference>
<dbReference type="GO" id="GO:0071513">
    <property type="term" value="C:phosphopantothenoylcysteine decarboxylase complex"/>
    <property type="evidence" value="ECO:0007669"/>
    <property type="project" value="TreeGrafter"/>
</dbReference>
<reference evidence="3" key="1">
    <citation type="submission" date="2022-03" db="EMBL/GenBank/DDBJ databases">
        <title>Draft Genome Sequence of Firmicute Strain S0AB, a Heterotrophic Iron/Sulfur-Oxidizing Extreme Acidophile.</title>
        <authorList>
            <person name="Vergara E."/>
            <person name="Pakostova E."/>
            <person name="Johnson D.B."/>
            <person name="Holmes D.S."/>
        </authorList>
    </citation>
    <scope>NUCLEOTIDE SEQUENCE</scope>
    <source>
        <strain evidence="3">S0AB</strain>
    </source>
</reference>
<keyword evidence="3" id="KW-0456">Lyase</keyword>
<dbReference type="EC" id="4.1.1.-" evidence="3"/>
<organism evidence="3 4">
    <name type="scientific">Sulfoacidibacillus ferrooxidans</name>
    <dbReference type="NCBI Taxonomy" id="2005001"/>
    <lineage>
        <taxon>Bacteria</taxon>
        <taxon>Bacillati</taxon>
        <taxon>Bacillota</taxon>
        <taxon>Bacilli</taxon>
        <taxon>Bacillales</taxon>
        <taxon>Alicyclobacillaceae</taxon>
        <taxon>Sulfoacidibacillus</taxon>
    </lineage>
</organism>
<evidence type="ECO:0000313" key="3">
    <source>
        <dbReference type="EMBL" id="MCI0182371.1"/>
    </source>
</evidence>
<evidence type="ECO:0000256" key="1">
    <source>
        <dbReference type="SAM" id="Phobius"/>
    </source>
</evidence>
<dbReference type="InterPro" id="IPR036551">
    <property type="entry name" value="Flavin_trans-like"/>
</dbReference>
<dbReference type="PANTHER" id="PTHR14359">
    <property type="entry name" value="HOMO-OLIGOMERIC FLAVIN CONTAINING CYS DECARBOXYLASE FAMILY"/>
    <property type="match status" value="1"/>
</dbReference>
<dbReference type="Gene3D" id="3.40.50.1950">
    <property type="entry name" value="Flavin prenyltransferase-like"/>
    <property type="match status" value="1"/>
</dbReference>
<evidence type="ECO:0000259" key="2">
    <source>
        <dbReference type="Pfam" id="PF02441"/>
    </source>
</evidence>
<comment type="caution">
    <text evidence="3">The sequence shown here is derived from an EMBL/GenBank/DDBJ whole genome shotgun (WGS) entry which is preliminary data.</text>
</comment>
<keyword evidence="1" id="KW-1133">Transmembrane helix</keyword>
<keyword evidence="1" id="KW-0812">Transmembrane</keyword>
<feature type="transmembrane region" description="Helical" evidence="1">
    <location>
        <begin position="7"/>
        <end position="26"/>
    </location>
</feature>
<keyword evidence="1" id="KW-0472">Membrane</keyword>
<dbReference type="GO" id="GO:0015937">
    <property type="term" value="P:coenzyme A biosynthetic process"/>
    <property type="evidence" value="ECO:0007669"/>
    <property type="project" value="TreeGrafter"/>
</dbReference>
<proteinExistence type="predicted"/>
<keyword evidence="4" id="KW-1185">Reference proteome</keyword>
<dbReference type="GO" id="GO:0004633">
    <property type="term" value="F:phosphopantothenoylcysteine decarboxylase activity"/>
    <property type="evidence" value="ECO:0007669"/>
    <property type="project" value="TreeGrafter"/>
</dbReference>
<dbReference type="AlphaFoldDB" id="A0A9X1V652"/>
<dbReference type="Pfam" id="PF02441">
    <property type="entry name" value="Flavoprotein"/>
    <property type="match status" value="1"/>
</dbReference>
<dbReference type="SUPFAM" id="SSF52507">
    <property type="entry name" value="Homo-oligomeric flavin-containing Cys decarboxylases, HFCD"/>
    <property type="match status" value="1"/>
</dbReference>
<gene>
    <name evidence="3" type="primary">mrsD</name>
    <name evidence="3" type="ORF">MM817_00630</name>
</gene>
<dbReference type="EMBL" id="JALBUF010000001">
    <property type="protein sequence ID" value="MCI0182371.1"/>
    <property type="molecule type" value="Genomic_DNA"/>
</dbReference>
<accession>A0A9X1V652</accession>
<dbReference type="RefSeq" id="WP_241711972.1">
    <property type="nucleotide sequence ID" value="NZ_JALBUF010000001.1"/>
</dbReference>
<feature type="domain" description="Flavoprotein" evidence="2">
    <location>
        <begin position="6"/>
        <end position="163"/>
    </location>
</feature>
<sequence length="184" mass="19853">MVKSPKILLGVTGSINIATIFVYISALQSELQCRMHIMMTPAAQSFIPASTLIHSIDGDVFVDLSAKGDFKMPHVELTHWADAIVVLPASANTIAKVAHGFAQDIVSSTILCANSPVIFLPSMYLGMWHKPSVKRNINQLREDGYHVYPALDATSTGNERMGGALPAPQTAASYVKQILTKSSD</sequence>